<evidence type="ECO:0000256" key="1">
    <source>
        <dbReference type="SAM" id="MobiDB-lite"/>
    </source>
</evidence>
<evidence type="ECO:0000313" key="2">
    <source>
        <dbReference type="EMBL" id="KKM79371.1"/>
    </source>
</evidence>
<gene>
    <name evidence="2" type="ORF">LCGC14_1350650</name>
</gene>
<protein>
    <submittedName>
        <fullName evidence="2">Uncharacterized protein</fullName>
    </submittedName>
</protein>
<proteinExistence type="predicted"/>
<comment type="caution">
    <text evidence="2">The sequence shown here is derived from an EMBL/GenBank/DDBJ whole genome shotgun (WGS) entry which is preliminary data.</text>
</comment>
<dbReference type="AlphaFoldDB" id="A0A0F9KX65"/>
<feature type="compositionally biased region" description="Basic and acidic residues" evidence="1">
    <location>
        <begin position="65"/>
        <end position="74"/>
    </location>
</feature>
<dbReference type="EMBL" id="LAZR01008345">
    <property type="protein sequence ID" value="KKM79371.1"/>
    <property type="molecule type" value="Genomic_DNA"/>
</dbReference>
<sequence>MVNQANPLDPLGIFGGVKNQVDQMAAQAKVPEALRPKTIAKVLDPLGLFTRDNPGGPSDRPGMNRGDRTSTDRR</sequence>
<reference evidence="2" key="1">
    <citation type="journal article" date="2015" name="Nature">
        <title>Complex archaea that bridge the gap between prokaryotes and eukaryotes.</title>
        <authorList>
            <person name="Spang A."/>
            <person name="Saw J.H."/>
            <person name="Jorgensen S.L."/>
            <person name="Zaremba-Niedzwiedzka K."/>
            <person name="Martijn J."/>
            <person name="Lind A.E."/>
            <person name="van Eijk R."/>
            <person name="Schleper C."/>
            <person name="Guy L."/>
            <person name="Ettema T.J."/>
        </authorList>
    </citation>
    <scope>NUCLEOTIDE SEQUENCE</scope>
</reference>
<feature type="region of interest" description="Disordered" evidence="1">
    <location>
        <begin position="46"/>
        <end position="74"/>
    </location>
</feature>
<accession>A0A0F9KX65</accession>
<name>A0A0F9KX65_9ZZZZ</name>
<organism evidence="2">
    <name type="scientific">marine sediment metagenome</name>
    <dbReference type="NCBI Taxonomy" id="412755"/>
    <lineage>
        <taxon>unclassified sequences</taxon>
        <taxon>metagenomes</taxon>
        <taxon>ecological metagenomes</taxon>
    </lineage>
</organism>